<evidence type="ECO:0000256" key="1">
    <source>
        <dbReference type="ARBA" id="ARBA00001947"/>
    </source>
</evidence>
<keyword evidence="4" id="KW-0862">Zinc</keyword>
<dbReference type="EMBL" id="CAFAAR010000106">
    <property type="protein sequence ID" value="CAB4809167.1"/>
    <property type="molecule type" value="Genomic_DNA"/>
</dbReference>
<organism evidence="7">
    <name type="scientific">freshwater metagenome</name>
    <dbReference type="NCBI Taxonomy" id="449393"/>
    <lineage>
        <taxon>unclassified sequences</taxon>
        <taxon>metagenomes</taxon>
        <taxon>ecological metagenomes</taxon>
    </lineage>
</organism>
<dbReference type="EMBL" id="CAFBQZ010000065">
    <property type="protein sequence ID" value="CAB5074016.1"/>
    <property type="molecule type" value="Genomic_DNA"/>
</dbReference>
<accession>A0A6J6YV79</accession>
<evidence type="ECO:0000313" key="7">
    <source>
        <dbReference type="EMBL" id="CAB4809167.1"/>
    </source>
</evidence>
<gene>
    <name evidence="7" type="ORF">UFOPK3056_00934</name>
    <name evidence="8" type="ORF">UFOPK4372_00808</name>
</gene>
<dbReference type="Pfam" id="PF08240">
    <property type="entry name" value="ADH_N"/>
    <property type="match status" value="1"/>
</dbReference>
<dbReference type="SUPFAM" id="SSF50129">
    <property type="entry name" value="GroES-like"/>
    <property type="match status" value="1"/>
</dbReference>
<reference evidence="7" key="1">
    <citation type="submission" date="2020-05" db="EMBL/GenBank/DDBJ databases">
        <authorList>
            <person name="Chiriac C."/>
            <person name="Salcher M."/>
            <person name="Ghai R."/>
            <person name="Kavagutti S V."/>
        </authorList>
    </citation>
    <scope>NUCLEOTIDE SEQUENCE</scope>
</reference>
<dbReference type="InterPro" id="IPR011032">
    <property type="entry name" value="GroES-like_sf"/>
</dbReference>
<dbReference type="PANTHER" id="PTHR43350:SF17">
    <property type="entry name" value="NAD-DEPENDENT ALCOHOL DEHYDROGENASE"/>
    <property type="match status" value="1"/>
</dbReference>
<dbReference type="Gene3D" id="3.40.50.720">
    <property type="entry name" value="NAD(P)-binding Rossmann-like Domain"/>
    <property type="match status" value="1"/>
</dbReference>
<protein>
    <submittedName>
        <fullName evidence="7">Unannotated protein</fullName>
    </submittedName>
</protein>
<dbReference type="SUPFAM" id="SSF51735">
    <property type="entry name" value="NAD(P)-binding Rossmann-fold domains"/>
    <property type="match status" value="1"/>
</dbReference>
<keyword evidence="5" id="KW-0560">Oxidoreductase</keyword>
<evidence type="ECO:0000256" key="3">
    <source>
        <dbReference type="ARBA" id="ARBA00022723"/>
    </source>
</evidence>
<proteinExistence type="inferred from homology"/>
<evidence type="ECO:0000259" key="6">
    <source>
        <dbReference type="Pfam" id="PF08240"/>
    </source>
</evidence>
<dbReference type="InterPro" id="IPR013154">
    <property type="entry name" value="ADH-like_N"/>
</dbReference>
<keyword evidence="3" id="KW-0479">Metal-binding</keyword>
<comment type="similarity">
    <text evidence="2">Belongs to the zinc-containing alcohol dehydrogenase family.</text>
</comment>
<evidence type="ECO:0000313" key="8">
    <source>
        <dbReference type="EMBL" id="CAB5074016.1"/>
    </source>
</evidence>
<dbReference type="PANTHER" id="PTHR43350">
    <property type="entry name" value="NAD-DEPENDENT ALCOHOL DEHYDROGENASE"/>
    <property type="match status" value="1"/>
</dbReference>
<dbReference type="Gene3D" id="3.90.180.10">
    <property type="entry name" value="Medium-chain alcohol dehydrogenases, catalytic domain"/>
    <property type="match status" value="2"/>
</dbReference>
<sequence>MSLRQDAVVFSKPAHCALQEIKLAELKPKQVLIRTHISGVSTGTDRWVISGRFEWGSFSFPLIPGYQRVGTVEAIGSDVSTLSVGQSVFATNSVDFLNATAGWGAHTSIGISEEHEVFDATGINPERASFGVVAQVGFNASSRVLGGRQTRVLVIGDGIIGASAALSSRALGREVMVIGRHDSRLSKLANLGIATANARTLDISTLKDFAPSAVIDTVQNKEAFDMYRQTLPATWAQEALGARSQGTGQIIYSGHTPDGESNWGDMAELQKQELTVHFVSGWTRERMQSTLDLMRGDAMPIEALADRHEATNAGVQTLFGLVEQGKYPGLAAYINWGN</sequence>
<evidence type="ECO:0000256" key="4">
    <source>
        <dbReference type="ARBA" id="ARBA00022833"/>
    </source>
</evidence>
<feature type="domain" description="Alcohol dehydrogenase-like N-terminal" evidence="6">
    <location>
        <begin position="27"/>
        <end position="92"/>
    </location>
</feature>
<dbReference type="InterPro" id="IPR036291">
    <property type="entry name" value="NAD(P)-bd_dom_sf"/>
</dbReference>
<evidence type="ECO:0000256" key="5">
    <source>
        <dbReference type="ARBA" id="ARBA00023002"/>
    </source>
</evidence>
<comment type="cofactor">
    <cofactor evidence="1">
        <name>Zn(2+)</name>
        <dbReference type="ChEBI" id="CHEBI:29105"/>
    </cofactor>
</comment>
<dbReference type="GO" id="GO:0016491">
    <property type="term" value="F:oxidoreductase activity"/>
    <property type="evidence" value="ECO:0007669"/>
    <property type="project" value="UniProtKB-KW"/>
</dbReference>
<dbReference type="GO" id="GO:0046872">
    <property type="term" value="F:metal ion binding"/>
    <property type="evidence" value="ECO:0007669"/>
    <property type="project" value="UniProtKB-KW"/>
</dbReference>
<dbReference type="AlphaFoldDB" id="A0A6J6YV79"/>
<dbReference type="CDD" id="cd05188">
    <property type="entry name" value="MDR"/>
    <property type="match status" value="1"/>
</dbReference>
<name>A0A6J6YV79_9ZZZZ</name>
<evidence type="ECO:0000256" key="2">
    <source>
        <dbReference type="ARBA" id="ARBA00008072"/>
    </source>
</evidence>